<accession>A0A4Y2AFH5</accession>
<dbReference type="AlphaFoldDB" id="A0A4Y2AFH5"/>
<evidence type="ECO:0000313" key="1">
    <source>
        <dbReference type="EMBL" id="GBL78611.1"/>
    </source>
</evidence>
<sequence length="92" mass="10758">MARTRDTLSGTKHRRKRPLQRWKVTCLGSDNKEQPNRPVRVRRGFRHSCLISRQNPTPSYAAFYRCNGYRCDIYGRKRPTALSTIGAELSYK</sequence>
<reference evidence="1 2" key="1">
    <citation type="journal article" date="2019" name="Sci. Rep.">
        <title>Orb-weaving spider Araneus ventricosus genome elucidates the spidroin gene catalogue.</title>
        <authorList>
            <person name="Kono N."/>
            <person name="Nakamura H."/>
            <person name="Ohtoshi R."/>
            <person name="Moran D.A.P."/>
            <person name="Shinohara A."/>
            <person name="Yoshida Y."/>
            <person name="Fujiwara M."/>
            <person name="Mori M."/>
            <person name="Tomita M."/>
            <person name="Arakawa K."/>
        </authorList>
    </citation>
    <scope>NUCLEOTIDE SEQUENCE [LARGE SCALE GENOMIC DNA]</scope>
</reference>
<dbReference type="EMBL" id="BGPR01000016">
    <property type="protein sequence ID" value="GBL78611.1"/>
    <property type="molecule type" value="Genomic_DNA"/>
</dbReference>
<comment type="caution">
    <text evidence="1">The sequence shown here is derived from an EMBL/GenBank/DDBJ whole genome shotgun (WGS) entry which is preliminary data.</text>
</comment>
<name>A0A4Y2AFH5_ARAVE</name>
<gene>
    <name evidence="1" type="ORF">AVEN_65199_1</name>
</gene>
<keyword evidence="2" id="KW-1185">Reference proteome</keyword>
<proteinExistence type="predicted"/>
<organism evidence="1 2">
    <name type="scientific">Araneus ventricosus</name>
    <name type="common">Orbweaver spider</name>
    <name type="synonym">Epeira ventricosa</name>
    <dbReference type="NCBI Taxonomy" id="182803"/>
    <lineage>
        <taxon>Eukaryota</taxon>
        <taxon>Metazoa</taxon>
        <taxon>Ecdysozoa</taxon>
        <taxon>Arthropoda</taxon>
        <taxon>Chelicerata</taxon>
        <taxon>Arachnida</taxon>
        <taxon>Araneae</taxon>
        <taxon>Araneomorphae</taxon>
        <taxon>Entelegynae</taxon>
        <taxon>Araneoidea</taxon>
        <taxon>Araneidae</taxon>
        <taxon>Araneus</taxon>
    </lineage>
</organism>
<evidence type="ECO:0000313" key="2">
    <source>
        <dbReference type="Proteomes" id="UP000499080"/>
    </source>
</evidence>
<protein>
    <submittedName>
        <fullName evidence="1">Uncharacterized protein</fullName>
    </submittedName>
</protein>
<dbReference type="Proteomes" id="UP000499080">
    <property type="component" value="Unassembled WGS sequence"/>
</dbReference>